<gene>
    <name evidence="5" type="ORF">B9G99_14255</name>
</gene>
<dbReference type="KEGG" id="kus:B9G99_14255"/>
<keyword evidence="2" id="KW-0813">Transport</keyword>
<evidence type="ECO:0000313" key="5">
    <source>
        <dbReference type="EMBL" id="ARS53885.1"/>
    </source>
</evidence>
<feature type="signal peptide" evidence="3">
    <location>
        <begin position="1"/>
        <end position="31"/>
    </location>
</feature>
<feature type="domain" description="Outer membrane protein OmpA-like transmembrane" evidence="4">
    <location>
        <begin position="42"/>
        <end position="204"/>
    </location>
</feature>
<keyword evidence="3" id="KW-0732">Signal</keyword>
<dbReference type="GO" id="GO:0046930">
    <property type="term" value="C:pore complex"/>
    <property type="evidence" value="ECO:0007669"/>
    <property type="project" value="UniProtKB-KW"/>
</dbReference>
<accession>A0A2Z2H8Y4</accession>
<keyword evidence="6" id="KW-1185">Reference proteome</keyword>
<dbReference type="AlphaFoldDB" id="A0A2Z2H8Y4"/>
<dbReference type="GO" id="GO:0015288">
    <property type="term" value="F:porin activity"/>
    <property type="evidence" value="ECO:0007669"/>
    <property type="project" value="UniProtKB-KW"/>
</dbReference>
<keyword evidence="2" id="KW-0812">Transmembrane</keyword>
<dbReference type="InterPro" id="IPR000498">
    <property type="entry name" value="OmpA-like_TM_dom"/>
</dbReference>
<organism evidence="5 6">
    <name type="scientific">Kushneria konosiri</name>
    <dbReference type="NCBI Taxonomy" id="698828"/>
    <lineage>
        <taxon>Bacteria</taxon>
        <taxon>Pseudomonadati</taxon>
        <taxon>Pseudomonadota</taxon>
        <taxon>Gammaproteobacteria</taxon>
        <taxon>Oceanospirillales</taxon>
        <taxon>Halomonadaceae</taxon>
        <taxon>Kushneria</taxon>
    </lineage>
</organism>
<dbReference type="EMBL" id="CP021323">
    <property type="protein sequence ID" value="ARS53885.1"/>
    <property type="molecule type" value="Genomic_DNA"/>
</dbReference>
<evidence type="ECO:0000313" key="6">
    <source>
        <dbReference type="Proteomes" id="UP000250025"/>
    </source>
</evidence>
<sequence>MLQSIKGSCKEIIMKKFALFAAPLFASSLVAAPMAMADTSSGIYSGVGVGSAQVHDADVSSFSENNTVSGSRITDNNDTAQSAFVGYKFNDWFSTEINYADLGDIAYDADQGSGHYQTKAYSLSAIGELPLFYGVSGYARVGAAYWKANAQEGPASNQYGTDPVYGLGLKYQFETVPVFARAEYTRYDMDSDYKIDAAMASVGVQF</sequence>
<reference evidence="5 6" key="1">
    <citation type="journal article" date="2017" name="Int. J. Syst. Evol. Microbiol.">
        <title>Kushneria konosiri sp. nov., isolated from the Korean salt-fermented seafood Daemi-jeot.</title>
        <authorList>
            <person name="Yun J.H."/>
            <person name="Park S.K."/>
            <person name="Lee J.Y."/>
            <person name="Jung M.J."/>
            <person name="Bae J.W."/>
        </authorList>
    </citation>
    <scope>NUCLEOTIDE SEQUENCE [LARGE SCALE GENOMIC DNA]</scope>
    <source>
        <strain evidence="5 6">X49</strain>
    </source>
</reference>
<protein>
    <recommendedName>
        <fullName evidence="4">Outer membrane protein OmpA-like transmembrane domain-containing protein</fullName>
    </recommendedName>
</protein>
<comment type="similarity">
    <text evidence="1">Belongs to the outer membrane OOP (TC 1.B.6) superfamily. OmpA family.</text>
</comment>
<evidence type="ECO:0000256" key="2">
    <source>
        <dbReference type="ARBA" id="ARBA00023114"/>
    </source>
</evidence>
<evidence type="ECO:0000259" key="4">
    <source>
        <dbReference type="Pfam" id="PF01389"/>
    </source>
</evidence>
<feature type="chain" id="PRO_5016354319" description="Outer membrane protein OmpA-like transmembrane domain-containing protein" evidence="3">
    <location>
        <begin position="32"/>
        <end position="206"/>
    </location>
</feature>
<evidence type="ECO:0000256" key="1">
    <source>
        <dbReference type="ARBA" id="ARBA00005710"/>
    </source>
</evidence>
<dbReference type="Pfam" id="PF01389">
    <property type="entry name" value="OmpA_membrane"/>
    <property type="match status" value="1"/>
</dbReference>
<proteinExistence type="inferred from homology"/>
<keyword evidence="2" id="KW-0626">Porin</keyword>
<dbReference type="Gene3D" id="2.40.160.20">
    <property type="match status" value="1"/>
</dbReference>
<keyword evidence="2" id="KW-0406">Ion transport</keyword>
<dbReference type="GO" id="GO:0009279">
    <property type="term" value="C:cell outer membrane"/>
    <property type="evidence" value="ECO:0007669"/>
    <property type="project" value="InterPro"/>
</dbReference>
<dbReference type="InterPro" id="IPR011250">
    <property type="entry name" value="OMP/PagP_B-barrel"/>
</dbReference>
<dbReference type="Proteomes" id="UP000250025">
    <property type="component" value="Chromosome"/>
</dbReference>
<evidence type="ECO:0000256" key="3">
    <source>
        <dbReference type="SAM" id="SignalP"/>
    </source>
</evidence>
<name>A0A2Z2H8Y4_9GAMM</name>
<dbReference type="SUPFAM" id="SSF56925">
    <property type="entry name" value="OMPA-like"/>
    <property type="match status" value="1"/>
</dbReference>